<evidence type="ECO:0000256" key="1">
    <source>
        <dbReference type="SAM" id="MobiDB-lite"/>
    </source>
</evidence>
<feature type="region of interest" description="Disordered" evidence="1">
    <location>
        <begin position="144"/>
        <end position="168"/>
    </location>
</feature>
<gene>
    <name evidence="2" type="ORF">ABID27_001481</name>
</gene>
<evidence type="ECO:0000313" key="2">
    <source>
        <dbReference type="EMBL" id="MET3644850.1"/>
    </source>
</evidence>
<dbReference type="EMBL" id="JBEPMK010000005">
    <property type="protein sequence ID" value="MET3644850.1"/>
    <property type="molecule type" value="Genomic_DNA"/>
</dbReference>
<protein>
    <submittedName>
        <fullName evidence="2">Uncharacterized protein</fullName>
    </submittedName>
</protein>
<comment type="caution">
    <text evidence="2">The sequence shown here is derived from an EMBL/GenBank/DDBJ whole genome shotgun (WGS) entry which is preliminary data.</text>
</comment>
<keyword evidence="3" id="KW-1185">Reference proteome</keyword>
<feature type="compositionally biased region" description="Basic and acidic residues" evidence="1">
    <location>
        <begin position="146"/>
        <end position="162"/>
    </location>
</feature>
<sequence length="196" mass="22087">MPPTTSSSYANNQYITPVPTVLTPLQIAQANGQSTYDWGQSKTREAANIARNWTKALEETVRHVCDPKTLKGKDVSHDAVIKDWKIDGSLVKEVYKHQDHYHLVTEDGKEHFMSTDPSSMLGNITIKDYSEIGNSKYLNKANYSEPSDKASVEPKTEPKVEGKTVQGEMPKAEPKLLQHLLQFNQELQLTLSHQHK</sequence>
<evidence type="ECO:0000313" key="3">
    <source>
        <dbReference type="Proteomes" id="UP001549055"/>
    </source>
</evidence>
<accession>A0ABV2JLQ4</accession>
<reference evidence="2 3" key="1">
    <citation type="submission" date="2024-06" db="EMBL/GenBank/DDBJ databases">
        <title>Genomic Encyclopedia of Type Strains, Phase IV (KMG-IV): sequencing the most valuable type-strain genomes for metagenomic binning, comparative biology and taxonomic classification.</title>
        <authorList>
            <person name="Goeker M."/>
        </authorList>
    </citation>
    <scope>NUCLEOTIDE SEQUENCE [LARGE SCALE GENOMIC DNA]</scope>
    <source>
        <strain evidence="2 3">DSM 15349</strain>
    </source>
</reference>
<organism evidence="2 3">
    <name type="scientific">Streptococcus gallinaceus</name>
    <dbReference type="NCBI Taxonomy" id="165758"/>
    <lineage>
        <taxon>Bacteria</taxon>
        <taxon>Bacillati</taxon>
        <taxon>Bacillota</taxon>
        <taxon>Bacilli</taxon>
        <taxon>Lactobacillales</taxon>
        <taxon>Streptococcaceae</taxon>
        <taxon>Streptococcus</taxon>
    </lineage>
</organism>
<name>A0ABV2JLQ4_9STRE</name>
<proteinExistence type="predicted"/>
<dbReference type="Proteomes" id="UP001549055">
    <property type="component" value="Unassembled WGS sequence"/>
</dbReference>